<dbReference type="InterPro" id="IPR000182">
    <property type="entry name" value="GNAT_dom"/>
</dbReference>
<keyword evidence="5" id="KW-1185">Reference proteome</keyword>
<dbReference type="Pfam" id="PF00583">
    <property type="entry name" value="Acetyltransf_1"/>
    <property type="match status" value="1"/>
</dbReference>
<evidence type="ECO:0000313" key="5">
    <source>
        <dbReference type="Proteomes" id="UP000282957"/>
    </source>
</evidence>
<dbReference type="EMBL" id="SACL01000002">
    <property type="protein sequence ID" value="RVT97866.1"/>
    <property type="molecule type" value="Genomic_DNA"/>
</dbReference>
<accession>A0A437MJT3</accession>
<dbReference type="SUPFAM" id="SSF55729">
    <property type="entry name" value="Acyl-CoA N-acyltransferases (Nat)"/>
    <property type="match status" value="1"/>
</dbReference>
<protein>
    <submittedName>
        <fullName evidence="4">N-acetyltransferase</fullName>
    </submittedName>
</protein>
<dbReference type="PANTHER" id="PTHR43877:SF2">
    <property type="entry name" value="AMINOALKYLPHOSPHONATE N-ACETYLTRANSFERASE-RELATED"/>
    <property type="match status" value="1"/>
</dbReference>
<organism evidence="4 5">
    <name type="scientific">Rhodovarius crocodyli</name>
    <dbReference type="NCBI Taxonomy" id="1979269"/>
    <lineage>
        <taxon>Bacteria</taxon>
        <taxon>Pseudomonadati</taxon>
        <taxon>Pseudomonadota</taxon>
        <taxon>Alphaproteobacteria</taxon>
        <taxon>Acetobacterales</taxon>
        <taxon>Roseomonadaceae</taxon>
        <taxon>Rhodovarius</taxon>
    </lineage>
</organism>
<dbReference type="PANTHER" id="PTHR43877">
    <property type="entry name" value="AMINOALKYLPHOSPHONATE N-ACETYLTRANSFERASE-RELATED-RELATED"/>
    <property type="match status" value="1"/>
</dbReference>
<keyword evidence="1 4" id="KW-0808">Transferase</keyword>
<dbReference type="CDD" id="cd04301">
    <property type="entry name" value="NAT_SF"/>
    <property type="match status" value="1"/>
</dbReference>
<dbReference type="GO" id="GO:0016747">
    <property type="term" value="F:acyltransferase activity, transferring groups other than amino-acyl groups"/>
    <property type="evidence" value="ECO:0007669"/>
    <property type="project" value="InterPro"/>
</dbReference>
<evidence type="ECO:0000259" key="3">
    <source>
        <dbReference type="PROSITE" id="PS51186"/>
    </source>
</evidence>
<sequence>MIRPALPHEAEAMRSLVREAYARWVPVIGREPFPMTDDYPARIAAGQAWLLETGHGLEGALVLEDDDGALLLDNIAVATGSQGRGHGLTLMAFAEDEARRRGYTRIRLYTNELMTTNIALYARHGYVETHRAEGAGFRRVFMEKPLA</sequence>
<gene>
    <name evidence="4" type="ORF">EOD42_08735</name>
</gene>
<keyword evidence="2" id="KW-0012">Acyltransferase</keyword>
<evidence type="ECO:0000256" key="2">
    <source>
        <dbReference type="ARBA" id="ARBA00023315"/>
    </source>
</evidence>
<proteinExistence type="predicted"/>
<dbReference type="OrthoDB" id="281808at2"/>
<name>A0A437MJT3_9PROT</name>
<dbReference type="AlphaFoldDB" id="A0A437MJT3"/>
<dbReference type="Proteomes" id="UP000282957">
    <property type="component" value="Unassembled WGS sequence"/>
</dbReference>
<dbReference type="PROSITE" id="PS51186">
    <property type="entry name" value="GNAT"/>
    <property type="match status" value="1"/>
</dbReference>
<dbReference type="Gene3D" id="3.40.630.30">
    <property type="match status" value="1"/>
</dbReference>
<comment type="caution">
    <text evidence="4">The sequence shown here is derived from an EMBL/GenBank/DDBJ whole genome shotgun (WGS) entry which is preliminary data.</text>
</comment>
<reference evidence="4 5" key="1">
    <citation type="submission" date="2019-01" db="EMBL/GenBank/DDBJ databases">
        <authorList>
            <person name="Chen W.-M."/>
        </authorList>
    </citation>
    <scope>NUCLEOTIDE SEQUENCE [LARGE SCALE GENOMIC DNA]</scope>
    <source>
        <strain evidence="4 5">CCP-6</strain>
    </source>
</reference>
<feature type="domain" description="N-acetyltransferase" evidence="3">
    <location>
        <begin position="1"/>
        <end position="147"/>
    </location>
</feature>
<dbReference type="InterPro" id="IPR050832">
    <property type="entry name" value="Bact_Acetyltransf"/>
</dbReference>
<dbReference type="InterPro" id="IPR016181">
    <property type="entry name" value="Acyl_CoA_acyltransferase"/>
</dbReference>
<evidence type="ECO:0000313" key="4">
    <source>
        <dbReference type="EMBL" id="RVT97866.1"/>
    </source>
</evidence>
<dbReference type="RefSeq" id="WP_127787095.1">
    <property type="nucleotide sequence ID" value="NZ_SACL01000002.1"/>
</dbReference>
<evidence type="ECO:0000256" key="1">
    <source>
        <dbReference type="ARBA" id="ARBA00022679"/>
    </source>
</evidence>